<dbReference type="RefSeq" id="WP_109747722.1">
    <property type="nucleotide sequence ID" value="NZ_JANKBI010000013.1"/>
</dbReference>
<evidence type="ECO:0000313" key="7">
    <source>
        <dbReference type="Proteomes" id="UP000245412"/>
    </source>
</evidence>
<keyword evidence="1" id="KW-0456">Lyase</keyword>
<feature type="domain" description="C-glycoside deglycosidase beta subunit" evidence="5">
    <location>
        <begin position="2"/>
        <end position="110"/>
    </location>
</feature>
<keyword evidence="2" id="KW-0119">Carbohydrate metabolism</keyword>
<sequence length="147" mass="17186">MFDKYMVKEGSFQNNGQDGFKFQVHVGDYRGCFLSLVRGYYVEVDGVEYPLEKQKFEINGKPPRTFDEIAKAVWEHWDFDDYATLYIDCPGGLSKGPHRLGLMQGAMVQYGWQPHDQEWIENTPLPKDLVGEQTKQKEVYYFDVEIK</sequence>
<proteinExistence type="inferred from homology"/>
<evidence type="ECO:0000256" key="4">
    <source>
        <dbReference type="ARBA" id="ARBA00047208"/>
    </source>
</evidence>
<gene>
    <name evidence="6" type="ORF">C7383_112117</name>
</gene>
<dbReference type="AlphaFoldDB" id="A0AB73T0U7"/>
<dbReference type="InterPro" id="IPR045959">
    <property type="entry name" value="CGDB"/>
</dbReference>
<evidence type="ECO:0000256" key="1">
    <source>
        <dbReference type="ARBA" id="ARBA00023239"/>
    </source>
</evidence>
<evidence type="ECO:0000256" key="3">
    <source>
        <dbReference type="ARBA" id="ARBA00046336"/>
    </source>
</evidence>
<organism evidence="6 7">
    <name type="scientific">Murimonas intestini</name>
    <dbReference type="NCBI Taxonomy" id="1337051"/>
    <lineage>
        <taxon>Bacteria</taxon>
        <taxon>Bacillati</taxon>
        <taxon>Bacillota</taxon>
        <taxon>Clostridia</taxon>
        <taxon>Lachnospirales</taxon>
        <taxon>Lachnospiraceae</taxon>
        <taxon>Murimonas</taxon>
    </lineage>
</organism>
<evidence type="ECO:0000259" key="5">
    <source>
        <dbReference type="Pfam" id="PF19906"/>
    </source>
</evidence>
<dbReference type="GO" id="GO:0016829">
    <property type="term" value="F:lyase activity"/>
    <property type="evidence" value="ECO:0007669"/>
    <property type="project" value="UniProtKB-KW"/>
</dbReference>
<comment type="caution">
    <text evidence="6">The sequence shown here is derived from an EMBL/GenBank/DDBJ whole genome shotgun (WGS) entry which is preliminary data.</text>
</comment>
<name>A0AB73T0U7_9FIRM</name>
<accession>A0AB73T0U7</accession>
<evidence type="ECO:0000256" key="2">
    <source>
        <dbReference type="ARBA" id="ARBA00023277"/>
    </source>
</evidence>
<dbReference type="EMBL" id="QGGY01000012">
    <property type="protein sequence ID" value="PWJ73542.1"/>
    <property type="molecule type" value="Genomic_DNA"/>
</dbReference>
<dbReference type="Pfam" id="PF19906">
    <property type="entry name" value="CGDB"/>
    <property type="match status" value="1"/>
</dbReference>
<dbReference type="Proteomes" id="UP000245412">
    <property type="component" value="Unassembled WGS sequence"/>
</dbReference>
<comment type="similarity">
    <text evidence="3">Belongs to the C-glycoside deglycosidase beta subunit family.</text>
</comment>
<reference evidence="6 7" key="1">
    <citation type="submission" date="2018-05" db="EMBL/GenBank/DDBJ databases">
        <authorList>
            <person name="Goeker M."/>
            <person name="Huntemann M."/>
            <person name="Clum A."/>
            <person name="Pillay M."/>
            <person name="Palaniappan K."/>
            <person name="Varghese N."/>
            <person name="Mikhailova N."/>
            <person name="Stamatis D."/>
            <person name="Reddy T."/>
            <person name="Daum C."/>
            <person name="Shapiro N."/>
            <person name="Ivanova N."/>
            <person name="Kyrpides N."/>
            <person name="Woyke T."/>
        </authorList>
    </citation>
    <scope>NUCLEOTIDE SEQUENCE [LARGE SCALE GENOMIC DNA]</scope>
    <source>
        <strain evidence="6 7">DSM 26524</strain>
    </source>
</reference>
<evidence type="ECO:0000313" key="6">
    <source>
        <dbReference type="EMBL" id="PWJ73542.1"/>
    </source>
</evidence>
<keyword evidence="7" id="KW-1185">Reference proteome</keyword>
<protein>
    <recommendedName>
        <fullName evidence="4">C-deglycosylation enzyme beta subunit</fullName>
    </recommendedName>
</protein>